<reference evidence="3 4" key="1">
    <citation type="submission" date="2019-02" db="EMBL/GenBank/DDBJ databases">
        <title>Deep-cultivation of Planctomycetes and their phenomic and genomic characterization uncovers novel biology.</title>
        <authorList>
            <person name="Wiegand S."/>
            <person name="Jogler M."/>
            <person name="Boedeker C."/>
            <person name="Pinto D."/>
            <person name="Vollmers J."/>
            <person name="Rivas-Marin E."/>
            <person name="Kohn T."/>
            <person name="Peeters S.H."/>
            <person name="Heuer A."/>
            <person name="Rast P."/>
            <person name="Oberbeckmann S."/>
            <person name="Bunk B."/>
            <person name="Jeske O."/>
            <person name="Meyerdierks A."/>
            <person name="Storesund J.E."/>
            <person name="Kallscheuer N."/>
            <person name="Luecker S."/>
            <person name="Lage O.M."/>
            <person name="Pohl T."/>
            <person name="Merkel B.J."/>
            <person name="Hornburger P."/>
            <person name="Mueller R.-W."/>
            <person name="Bruemmer F."/>
            <person name="Labrenz M."/>
            <person name="Spormann A.M."/>
            <person name="Op Den Camp H."/>
            <person name="Overmann J."/>
            <person name="Amann R."/>
            <person name="Jetten M.S.M."/>
            <person name="Mascher T."/>
            <person name="Medema M.H."/>
            <person name="Devos D.P."/>
            <person name="Kaster A.-K."/>
            <person name="Ovreas L."/>
            <person name="Rohde M."/>
            <person name="Galperin M.Y."/>
            <person name="Jogler C."/>
        </authorList>
    </citation>
    <scope>NUCLEOTIDE SEQUENCE [LARGE SCALE GENOMIC DNA]</scope>
    <source>
        <strain evidence="1 4">Pan14r</strain>
        <strain evidence="2 3">V7</strain>
    </source>
</reference>
<keyword evidence="4" id="KW-1185">Reference proteome</keyword>
<dbReference type="AlphaFoldDB" id="A0A5C5XSI4"/>
<evidence type="ECO:0000313" key="3">
    <source>
        <dbReference type="Proteomes" id="UP000316476"/>
    </source>
</evidence>
<accession>A0A5C6FSN0</accession>
<organism evidence="1 4">
    <name type="scientific">Crateriforma conspicua</name>
    <dbReference type="NCBI Taxonomy" id="2527996"/>
    <lineage>
        <taxon>Bacteria</taxon>
        <taxon>Pseudomonadati</taxon>
        <taxon>Planctomycetota</taxon>
        <taxon>Planctomycetia</taxon>
        <taxon>Planctomycetales</taxon>
        <taxon>Planctomycetaceae</taxon>
        <taxon>Crateriforma</taxon>
    </lineage>
</organism>
<sequence>MATAAFQFARVGRPGFHLFSIIFRSGAGFLTRRCDRLAPGLTVGSECPA</sequence>
<dbReference type="Proteomes" id="UP000317238">
    <property type="component" value="Unassembled WGS sequence"/>
</dbReference>
<evidence type="ECO:0000313" key="1">
    <source>
        <dbReference type="EMBL" id="TWT65491.1"/>
    </source>
</evidence>
<protein>
    <submittedName>
        <fullName evidence="1">Uncharacterized protein</fullName>
    </submittedName>
</protein>
<proteinExistence type="predicted"/>
<evidence type="ECO:0000313" key="2">
    <source>
        <dbReference type="EMBL" id="TWU64508.1"/>
    </source>
</evidence>
<comment type="caution">
    <text evidence="1">The sequence shown here is derived from an EMBL/GenBank/DDBJ whole genome shotgun (WGS) entry which is preliminary data.</text>
</comment>
<dbReference type="Proteomes" id="UP000316476">
    <property type="component" value="Unassembled WGS sequence"/>
</dbReference>
<name>A0A5C5XSI4_9PLAN</name>
<evidence type="ECO:0000313" key="4">
    <source>
        <dbReference type="Proteomes" id="UP000317238"/>
    </source>
</evidence>
<accession>A0A5C5XSI4</accession>
<dbReference type="EMBL" id="SJPZ01000001">
    <property type="protein sequence ID" value="TWU64508.1"/>
    <property type="molecule type" value="Genomic_DNA"/>
</dbReference>
<gene>
    <name evidence="1" type="ORF">Pan14r_50370</name>
    <name evidence="2" type="ORF">V7x_00510</name>
</gene>
<dbReference type="EMBL" id="SJPL01000002">
    <property type="protein sequence ID" value="TWT65491.1"/>
    <property type="molecule type" value="Genomic_DNA"/>
</dbReference>